<feature type="region of interest" description="Disordered" evidence="1">
    <location>
        <begin position="198"/>
        <end position="221"/>
    </location>
</feature>
<protein>
    <recommendedName>
        <fullName evidence="4">TetR/AcrR family transcriptional regulator</fullName>
    </recommendedName>
</protein>
<dbReference type="SUPFAM" id="SSF48498">
    <property type="entry name" value="Tetracyclin repressor-like, C-terminal domain"/>
    <property type="match status" value="1"/>
</dbReference>
<dbReference type="OrthoDB" id="2570341at2"/>
<comment type="caution">
    <text evidence="2">The sequence shown here is derived from an EMBL/GenBank/DDBJ whole genome shotgun (WGS) entry which is preliminary data.</text>
</comment>
<dbReference type="Gene3D" id="1.10.357.10">
    <property type="entry name" value="Tetracycline Repressor, domain 2"/>
    <property type="match status" value="1"/>
</dbReference>
<dbReference type="Proteomes" id="UP000318578">
    <property type="component" value="Unassembled WGS sequence"/>
</dbReference>
<evidence type="ECO:0000313" key="3">
    <source>
        <dbReference type="Proteomes" id="UP000318578"/>
    </source>
</evidence>
<proteinExistence type="predicted"/>
<keyword evidence="3" id="KW-1185">Reference proteome</keyword>
<dbReference type="SUPFAM" id="SSF46689">
    <property type="entry name" value="Homeodomain-like"/>
    <property type="match status" value="1"/>
</dbReference>
<dbReference type="EMBL" id="VJZA01000009">
    <property type="protein sequence ID" value="TVT23833.1"/>
    <property type="molecule type" value="Genomic_DNA"/>
</dbReference>
<dbReference type="InterPro" id="IPR036271">
    <property type="entry name" value="Tet_transcr_reg_TetR-rel_C_sf"/>
</dbReference>
<evidence type="ECO:0000256" key="1">
    <source>
        <dbReference type="SAM" id="MobiDB-lite"/>
    </source>
</evidence>
<evidence type="ECO:0008006" key="4">
    <source>
        <dbReference type="Google" id="ProtNLM"/>
    </source>
</evidence>
<reference evidence="2 3" key="1">
    <citation type="submission" date="2019-07" db="EMBL/GenBank/DDBJ databases">
        <title>New species of Amycolatopsis and Streptomyces.</title>
        <authorList>
            <person name="Duangmal K."/>
            <person name="Teo W.F.A."/>
            <person name="Lipun K."/>
        </authorList>
    </citation>
    <scope>NUCLEOTIDE SEQUENCE [LARGE SCALE GENOMIC DNA]</scope>
    <source>
        <strain evidence="2 3">JCM 30562</strain>
    </source>
</reference>
<sequence>MSARISGGRGKRSPGARVTEERIVTVALALTQRHGLMGWTMDRLAGELGVARFTINNRLGDIGTVRHAVVARVTTLIPRIPVDEDTAWDIRLRRWAGALFGVLWTSPGCAGPLAAWCTSDTGPAAPLTRQITDLLRTAGLTDAEQLARGFFATTCGLVAAEDERWDRGESRSAVGNEGFVLYGHVVDLLLDGLQVRAQQGPDPADRPWRVVRSADPPDEYA</sequence>
<organism evidence="2 3">
    <name type="scientific">Amycolatopsis acidiphila</name>
    <dbReference type="NCBI Taxonomy" id="715473"/>
    <lineage>
        <taxon>Bacteria</taxon>
        <taxon>Bacillati</taxon>
        <taxon>Actinomycetota</taxon>
        <taxon>Actinomycetes</taxon>
        <taxon>Pseudonocardiales</taxon>
        <taxon>Pseudonocardiaceae</taxon>
        <taxon>Amycolatopsis</taxon>
    </lineage>
</organism>
<dbReference type="RefSeq" id="WP_144636103.1">
    <property type="nucleotide sequence ID" value="NZ_BNAX01000056.1"/>
</dbReference>
<name>A0A558AHT3_9PSEU</name>
<dbReference type="InterPro" id="IPR009057">
    <property type="entry name" value="Homeodomain-like_sf"/>
</dbReference>
<dbReference type="AlphaFoldDB" id="A0A558AHT3"/>
<accession>A0A558AHT3</accession>
<gene>
    <name evidence="2" type="ORF">FNH06_08145</name>
</gene>
<evidence type="ECO:0000313" key="2">
    <source>
        <dbReference type="EMBL" id="TVT23833.1"/>
    </source>
</evidence>